<dbReference type="PANTHER" id="PTHR47755">
    <property type="entry name" value="CELL DIVISION PROTEIN FTSX"/>
    <property type="match status" value="1"/>
</dbReference>
<evidence type="ECO:0000256" key="11">
    <source>
        <dbReference type="ARBA" id="ARBA00023306"/>
    </source>
</evidence>
<dbReference type="Pfam" id="PF02687">
    <property type="entry name" value="FtsX"/>
    <property type="match status" value="1"/>
</dbReference>
<dbReference type="AlphaFoldDB" id="A0A3B1A9W5"/>
<evidence type="ECO:0000256" key="8">
    <source>
        <dbReference type="ARBA" id="ARBA00022692"/>
    </source>
</evidence>
<evidence type="ECO:0000256" key="7">
    <source>
        <dbReference type="ARBA" id="ARBA00022618"/>
    </source>
</evidence>
<evidence type="ECO:0000256" key="2">
    <source>
        <dbReference type="ARBA" id="ARBA00007379"/>
    </source>
</evidence>
<evidence type="ECO:0000256" key="5">
    <source>
        <dbReference type="ARBA" id="ARBA00022475"/>
    </source>
</evidence>
<gene>
    <name evidence="16" type="ORF">MNBD_GAMMA17-371</name>
</gene>
<proteinExistence type="inferred from homology"/>
<dbReference type="Pfam" id="PF18075">
    <property type="entry name" value="FtsX_ECD"/>
    <property type="match status" value="1"/>
</dbReference>
<evidence type="ECO:0000256" key="9">
    <source>
        <dbReference type="ARBA" id="ARBA00022989"/>
    </source>
</evidence>
<dbReference type="PANTHER" id="PTHR47755:SF1">
    <property type="entry name" value="CELL DIVISION PROTEIN FTSX"/>
    <property type="match status" value="1"/>
</dbReference>
<keyword evidence="10 13" id="KW-0472">Membrane</keyword>
<dbReference type="GO" id="GO:0005886">
    <property type="term" value="C:plasma membrane"/>
    <property type="evidence" value="ECO:0007669"/>
    <property type="project" value="UniProtKB-SubCell"/>
</dbReference>
<comment type="subunit">
    <text evidence="3">Forms a membrane-associated complex with FtsE.</text>
</comment>
<feature type="domain" description="ABC3 transporter permease C-terminal" evidence="14">
    <location>
        <begin position="218"/>
        <end position="335"/>
    </location>
</feature>
<dbReference type="NCBIfam" id="TIGR00439">
    <property type="entry name" value="FtsX_Gneg"/>
    <property type="match status" value="1"/>
</dbReference>
<keyword evidence="11" id="KW-0131">Cell cycle</keyword>
<comment type="subcellular location">
    <subcellularLocation>
        <location evidence="1">Cell inner membrane</location>
        <topology evidence="1">Multi-pass membrane protein</topology>
    </subcellularLocation>
</comment>
<dbReference type="InterPro" id="IPR040690">
    <property type="entry name" value="FtsX_ECD"/>
</dbReference>
<name>A0A3B1A9W5_9ZZZZ</name>
<evidence type="ECO:0000256" key="1">
    <source>
        <dbReference type="ARBA" id="ARBA00004429"/>
    </source>
</evidence>
<feature type="transmembrane region" description="Helical" evidence="13">
    <location>
        <begin position="309"/>
        <end position="333"/>
    </location>
</feature>
<dbReference type="PIRSF" id="PIRSF003097">
    <property type="entry name" value="FtsX"/>
    <property type="match status" value="1"/>
</dbReference>
<dbReference type="GO" id="GO:0051301">
    <property type="term" value="P:cell division"/>
    <property type="evidence" value="ECO:0007669"/>
    <property type="project" value="UniProtKB-KW"/>
</dbReference>
<dbReference type="InterPro" id="IPR003838">
    <property type="entry name" value="ABC3_permease_C"/>
</dbReference>
<dbReference type="Gene3D" id="3.30.70.3040">
    <property type="match status" value="1"/>
</dbReference>
<evidence type="ECO:0000256" key="6">
    <source>
        <dbReference type="ARBA" id="ARBA00022519"/>
    </source>
</evidence>
<dbReference type="InterPro" id="IPR047590">
    <property type="entry name" value="FtsX_proteobact-type"/>
</dbReference>
<keyword evidence="7" id="KW-0132">Cell division</keyword>
<evidence type="ECO:0000256" key="4">
    <source>
        <dbReference type="ARBA" id="ARBA00021907"/>
    </source>
</evidence>
<evidence type="ECO:0000259" key="14">
    <source>
        <dbReference type="Pfam" id="PF02687"/>
    </source>
</evidence>
<dbReference type="EMBL" id="UOFQ01000205">
    <property type="protein sequence ID" value="VAW90524.1"/>
    <property type="molecule type" value="Genomic_DNA"/>
</dbReference>
<reference evidence="16" key="1">
    <citation type="submission" date="2018-06" db="EMBL/GenBank/DDBJ databases">
        <authorList>
            <person name="Zhirakovskaya E."/>
        </authorList>
    </citation>
    <scope>NUCLEOTIDE SEQUENCE</scope>
</reference>
<keyword evidence="6" id="KW-0997">Cell inner membrane</keyword>
<feature type="transmembrane region" description="Helical" evidence="13">
    <location>
        <begin position="268"/>
        <end position="289"/>
    </location>
</feature>
<feature type="compositionally biased region" description="Basic residues" evidence="12">
    <location>
        <begin position="1"/>
        <end position="14"/>
    </location>
</feature>
<keyword evidence="9 13" id="KW-1133">Transmembrane helix</keyword>
<keyword evidence="5" id="KW-1003">Cell membrane</keyword>
<feature type="domain" description="FtsX extracellular" evidence="15">
    <location>
        <begin position="100"/>
        <end position="193"/>
    </location>
</feature>
<evidence type="ECO:0000256" key="10">
    <source>
        <dbReference type="ARBA" id="ARBA00023136"/>
    </source>
</evidence>
<dbReference type="InterPro" id="IPR004513">
    <property type="entry name" value="FtsX"/>
</dbReference>
<feature type="transmembrane region" description="Helical" evidence="13">
    <location>
        <begin position="205"/>
        <end position="232"/>
    </location>
</feature>
<sequence>MARQATRRSPRRSATRVTPSGASPKRGASTVRRPGGKGWLRGYFKGHFQALFLSLGRVSRNPLSSLMTIAVIGIALALPTGLHVVLKNVQGVSAGWEDAVQISLFLNQGIEVTEARRIVEKISAMSSIEAVVHVTPQQALGEFRQYSGFGDALEVLDENPLPNVLLVRPTKEASEPLLVEPLLHELRNLPSVEMAQLDMEWLKRLYAIMAIGERGVLVLAVLLALAVLLIVGNTIRLAIQNRRDEIEVQKLIGATDAFIQRPFLYSGLWQGVLGAVMAWLLVTLSLWLLHGPVQQLSLLYNSNFSLGSLEPVGVLVVLVAGGLLGLFGAWLAVGRHLRDIEPT</sequence>
<accession>A0A3B1A9W5</accession>
<feature type="region of interest" description="Disordered" evidence="12">
    <location>
        <begin position="1"/>
        <end position="34"/>
    </location>
</feature>
<evidence type="ECO:0000256" key="3">
    <source>
        <dbReference type="ARBA" id="ARBA00011160"/>
    </source>
</evidence>
<evidence type="ECO:0000259" key="15">
    <source>
        <dbReference type="Pfam" id="PF18075"/>
    </source>
</evidence>
<evidence type="ECO:0000313" key="16">
    <source>
        <dbReference type="EMBL" id="VAW90524.1"/>
    </source>
</evidence>
<dbReference type="GO" id="GO:0032153">
    <property type="term" value="C:cell division site"/>
    <property type="evidence" value="ECO:0007669"/>
    <property type="project" value="TreeGrafter"/>
</dbReference>
<comment type="similarity">
    <text evidence="2">Belongs to the ABC-4 integral membrane protein family. FtsX subfamily.</text>
</comment>
<organism evidence="16">
    <name type="scientific">hydrothermal vent metagenome</name>
    <dbReference type="NCBI Taxonomy" id="652676"/>
    <lineage>
        <taxon>unclassified sequences</taxon>
        <taxon>metagenomes</taxon>
        <taxon>ecological metagenomes</taxon>
    </lineage>
</organism>
<keyword evidence="8 13" id="KW-0812">Transmembrane</keyword>
<feature type="transmembrane region" description="Helical" evidence="13">
    <location>
        <begin position="66"/>
        <end position="86"/>
    </location>
</feature>
<protein>
    <recommendedName>
        <fullName evidence="4">Cell division protein FtsX</fullName>
    </recommendedName>
</protein>
<evidence type="ECO:0000256" key="12">
    <source>
        <dbReference type="SAM" id="MobiDB-lite"/>
    </source>
</evidence>
<evidence type="ECO:0000256" key="13">
    <source>
        <dbReference type="SAM" id="Phobius"/>
    </source>
</evidence>